<organism evidence="1 2">
    <name type="scientific">Portunus trituberculatus</name>
    <name type="common">Swimming crab</name>
    <name type="synonym">Neptunus trituberculatus</name>
    <dbReference type="NCBI Taxonomy" id="210409"/>
    <lineage>
        <taxon>Eukaryota</taxon>
        <taxon>Metazoa</taxon>
        <taxon>Ecdysozoa</taxon>
        <taxon>Arthropoda</taxon>
        <taxon>Crustacea</taxon>
        <taxon>Multicrustacea</taxon>
        <taxon>Malacostraca</taxon>
        <taxon>Eumalacostraca</taxon>
        <taxon>Eucarida</taxon>
        <taxon>Decapoda</taxon>
        <taxon>Pleocyemata</taxon>
        <taxon>Brachyura</taxon>
        <taxon>Eubrachyura</taxon>
        <taxon>Portunoidea</taxon>
        <taxon>Portunidae</taxon>
        <taxon>Portuninae</taxon>
        <taxon>Portunus</taxon>
    </lineage>
</organism>
<accession>A0A5B7EV44</accession>
<sequence length="229" mass="23569">MVVWSGGWSKGLVADCWDSCGWGAVLGSWWAVSGQDEGRTGVSFPAELGEETPRDVERLPVGEGTLTCGVRLMGEERLTGGGRLMGGGTQMGVRVGVLGGVSPGPLLRYGGGDGGGSVTLSQQVLGPLPIGTGWVRRVKPRPVGVKGLWGLGGGVGCLIGSILGPLLQAGSFPLQGHFSPVLGQVAAPRHHLPHCSPLKGRRVLPPLCHRIPALHTGLTPLHSLPAADQ</sequence>
<evidence type="ECO:0000313" key="2">
    <source>
        <dbReference type="Proteomes" id="UP000324222"/>
    </source>
</evidence>
<dbReference type="AlphaFoldDB" id="A0A5B7EV44"/>
<proteinExistence type="predicted"/>
<name>A0A5B7EV44_PORTR</name>
<reference evidence="1 2" key="1">
    <citation type="submission" date="2019-05" db="EMBL/GenBank/DDBJ databases">
        <title>Another draft genome of Portunus trituberculatus and its Hox gene families provides insights of decapod evolution.</title>
        <authorList>
            <person name="Jeong J.-H."/>
            <person name="Song I."/>
            <person name="Kim S."/>
            <person name="Choi T."/>
            <person name="Kim D."/>
            <person name="Ryu S."/>
            <person name="Kim W."/>
        </authorList>
    </citation>
    <scope>NUCLEOTIDE SEQUENCE [LARGE SCALE GENOMIC DNA]</scope>
    <source>
        <tissue evidence="1">Muscle</tissue>
    </source>
</reference>
<protein>
    <submittedName>
        <fullName evidence="1">Uncharacterized protein</fullName>
    </submittedName>
</protein>
<comment type="caution">
    <text evidence="1">The sequence shown here is derived from an EMBL/GenBank/DDBJ whole genome shotgun (WGS) entry which is preliminary data.</text>
</comment>
<dbReference type="EMBL" id="VSRR010003598">
    <property type="protein sequence ID" value="MPC36753.1"/>
    <property type="molecule type" value="Genomic_DNA"/>
</dbReference>
<gene>
    <name evidence="1" type="ORF">E2C01_030220</name>
</gene>
<evidence type="ECO:0000313" key="1">
    <source>
        <dbReference type="EMBL" id="MPC36753.1"/>
    </source>
</evidence>
<keyword evidence="2" id="KW-1185">Reference proteome</keyword>
<dbReference type="Proteomes" id="UP000324222">
    <property type="component" value="Unassembled WGS sequence"/>
</dbReference>